<dbReference type="RefSeq" id="WP_166339926.1">
    <property type="nucleotide sequence ID" value="NZ_CP072829.1"/>
</dbReference>
<dbReference type="Gene3D" id="3.40.50.300">
    <property type="entry name" value="P-loop containing nucleotide triphosphate hydrolases"/>
    <property type="match status" value="1"/>
</dbReference>
<evidence type="ECO:0000256" key="4">
    <source>
        <dbReference type="ARBA" id="ARBA00022840"/>
    </source>
</evidence>
<dbReference type="InterPro" id="IPR050095">
    <property type="entry name" value="ECF_ABC_transporter_ATP-bd"/>
</dbReference>
<dbReference type="InterPro" id="IPR003439">
    <property type="entry name" value="ABC_transporter-like_ATP-bd"/>
</dbReference>
<dbReference type="InterPro" id="IPR027417">
    <property type="entry name" value="P-loop_NTPase"/>
</dbReference>
<dbReference type="EMBL" id="WPCR01000009">
    <property type="protein sequence ID" value="NHM14599.1"/>
    <property type="molecule type" value="Genomic_DNA"/>
</dbReference>
<dbReference type="GO" id="GO:0043190">
    <property type="term" value="C:ATP-binding cassette (ABC) transporter complex"/>
    <property type="evidence" value="ECO:0007669"/>
    <property type="project" value="TreeGrafter"/>
</dbReference>
<evidence type="ECO:0000313" key="7">
    <source>
        <dbReference type="EMBL" id="QTU84361.1"/>
    </source>
</evidence>
<dbReference type="PROSITE" id="PS50893">
    <property type="entry name" value="ABC_TRANSPORTER_2"/>
    <property type="match status" value="1"/>
</dbReference>
<protein>
    <submittedName>
        <fullName evidence="7">ATP-binding cassette domain-containing protein</fullName>
    </submittedName>
</protein>
<evidence type="ECO:0000256" key="1">
    <source>
        <dbReference type="ARBA" id="ARBA00005417"/>
    </source>
</evidence>
<proteinExistence type="inferred from homology"/>
<dbReference type="AlphaFoldDB" id="A0A9E6MRF1"/>
<dbReference type="InterPro" id="IPR017871">
    <property type="entry name" value="ABC_transporter-like_CS"/>
</dbReference>
<evidence type="ECO:0000256" key="3">
    <source>
        <dbReference type="ARBA" id="ARBA00022741"/>
    </source>
</evidence>
<dbReference type="GO" id="GO:0042626">
    <property type="term" value="F:ATPase-coupled transmembrane transporter activity"/>
    <property type="evidence" value="ECO:0007669"/>
    <property type="project" value="TreeGrafter"/>
</dbReference>
<feature type="domain" description="ABC transporter" evidence="5">
    <location>
        <begin position="11"/>
        <end position="251"/>
    </location>
</feature>
<dbReference type="GO" id="GO:0005524">
    <property type="term" value="F:ATP binding"/>
    <property type="evidence" value="ECO:0007669"/>
    <property type="project" value="UniProtKB-KW"/>
</dbReference>
<dbReference type="PANTHER" id="PTHR43553">
    <property type="entry name" value="HEAVY METAL TRANSPORTER"/>
    <property type="match status" value="1"/>
</dbReference>
<keyword evidence="8" id="KW-1185">Reference proteome</keyword>
<dbReference type="SUPFAM" id="SSF52540">
    <property type="entry name" value="P-loop containing nucleoside triphosphate hydrolases"/>
    <property type="match status" value="1"/>
</dbReference>
<dbReference type="InterPro" id="IPR003593">
    <property type="entry name" value="AAA+_ATPase"/>
</dbReference>
<gene>
    <name evidence="6" type="ORF">GMI68_07465</name>
    <name evidence="7" type="ORF">J7S26_08485</name>
</gene>
<evidence type="ECO:0000259" key="5">
    <source>
        <dbReference type="PROSITE" id="PS50893"/>
    </source>
</evidence>
<dbReference type="Proteomes" id="UP000636394">
    <property type="component" value="Unassembled WGS sequence"/>
</dbReference>
<dbReference type="KEGG" id="ebz:J7S26_08485"/>
<accession>A0A9E6MRF1</accession>
<keyword evidence="4 7" id="KW-0067">ATP-binding</keyword>
<keyword evidence="3" id="KW-0547">Nucleotide-binding</keyword>
<dbReference type="Pfam" id="PF00005">
    <property type="entry name" value="ABC_tran"/>
    <property type="match status" value="1"/>
</dbReference>
<evidence type="ECO:0000313" key="6">
    <source>
        <dbReference type="EMBL" id="NHM14599.1"/>
    </source>
</evidence>
<dbReference type="SMART" id="SM00382">
    <property type="entry name" value="AAA"/>
    <property type="match status" value="1"/>
</dbReference>
<evidence type="ECO:0000256" key="2">
    <source>
        <dbReference type="ARBA" id="ARBA00022448"/>
    </source>
</evidence>
<dbReference type="PROSITE" id="PS00211">
    <property type="entry name" value="ABC_TRANSPORTER_1"/>
    <property type="match status" value="1"/>
</dbReference>
<dbReference type="PANTHER" id="PTHR43553:SF3">
    <property type="entry name" value="ABC TRANSPORTER ATP-BINDING PROTEIN MODF"/>
    <property type="match status" value="1"/>
</dbReference>
<evidence type="ECO:0000313" key="9">
    <source>
        <dbReference type="Proteomes" id="UP000671910"/>
    </source>
</evidence>
<reference evidence="6 8" key="1">
    <citation type="submission" date="2019-11" db="EMBL/GenBank/DDBJ databases">
        <title>Eggerthellaceae novel genus isolated from the rectal contents of marmort.</title>
        <authorList>
            <person name="Zhang G."/>
        </authorList>
    </citation>
    <scope>NUCLEOTIDE SEQUENCE [LARGE SCALE GENOMIC DNA]</scope>
    <source>
        <strain evidence="6">Zg-886</strain>
        <strain evidence="8">zg-886</strain>
    </source>
</reference>
<keyword evidence="2" id="KW-0813">Transport</keyword>
<sequence length="273" mass="29873">MNPKPSTAPLLELHDARVRRAGRTILAVDELCLAEGEKVAILGPNGSGKSTLVRLLTREIHPLHREKPPILFRGRDRIALTDIKRALGIVSSTMEREIDVHLPALNVVEGGMFGTLGTPVSVTSTPATQQAAREALRQLRIENLADQDCTTLSSGQIRRVLIARALVSNPDTLIFDEPCTGLDPQGIFYVRQAMRDLARAGKGIVLVTHYPEDIMPEIGRVVLLKEGKVVADGPKESLLTSAVISKLFEAPLAVQTRTDAQGERYYSLVEKYD</sequence>
<evidence type="ECO:0000313" key="8">
    <source>
        <dbReference type="Proteomes" id="UP000636394"/>
    </source>
</evidence>
<organism evidence="7 9">
    <name type="scientific">Xiamenia xianingshaonis</name>
    <dbReference type="NCBI Taxonomy" id="2682776"/>
    <lineage>
        <taxon>Bacteria</taxon>
        <taxon>Bacillati</taxon>
        <taxon>Actinomycetota</taxon>
        <taxon>Coriobacteriia</taxon>
        <taxon>Eggerthellales</taxon>
        <taxon>Eggerthellaceae</taxon>
        <taxon>Xiamenia</taxon>
    </lineage>
</organism>
<dbReference type="EMBL" id="CP072829">
    <property type="protein sequence ID" value="QTU84361.1"/>
    <property type="molecule type" value="Genomic_DNA"/>
</dbReference>
<comment type="similarity">
    <text evidence="1">Belongs to the ABC transporter superfamily.</text>
</comment>
<name>A0A9E6MRF1_9ACTN</name>
<dbReference type="Proteomes" id="UP000671910">
    <property type="component" value="Chromosome"/>
</dbReference>
<reference evidence="7" key="2">
    <citation type="submission" date="2021-04" db="EMBL/GenBank/DDBJ databases">
        <title>Novel species in family Eggerthellaceae.</title>
        <authorList>
            <person name="Zhang G."/>
        </authorList>
    </citation>
    <scope>NUCLEOTIDE SEQUENCE</scope>
    <source>
        <strain evidence="7">Zg-886</strain>
    </source>
</reference>
<dbReference type="GO" id="GO:0016887">
    <property type="term" value="F:ATP hydrolysis activity"/>
    <property type="evidence" value="ECO:0007669"/>
    <property type="project" value="InterPro"/>
</dbReference>